<reference evidence="2 3" key="1">
    <citation type="submission" date="2019-03" db="EMBL/GenBank/DDBJ databases">
        <title>Single cell metagenomics reveals metabolic interactions within the superorganism composed of flagellate Streblomastix strix and complex community of Bacteroidetes bacteria on its surface.</title>
        <authorList>
            <person name="Treitli S.C."/>
            <person name="Kolisko M."/>
            <person name="Husnik F."/>
            <person name="Keeling P."/>
            <person name="Hampl V."/>
        </authorList>
    </citation>
    <scope>NUCLEOTIDE SEQUENCE [LARGE SCALE GENOMIC DNA]</scope>
    <source>
        <strain evidence="2">ST1C</strain>
    </source>
</reference>
<gene>
    <name evidence="2" type="ORF">EZS28_050898</name>
</gene>
<comment type="caution">
    <text evidence="2">The sequence shown here is derived from an EMBL/GenBank/DDBJ whole genome shotgun (WGS) entry which is preliminary data.</text>
</comment>
<protein>
    <submittedName>
        <fullName evidence="2">Uncharacterized protein</fullName>
    </submittedName>
</protein>
<feature type="region of interest" description="Disordered" evidence="1">
    <location>
        <begin position="136"/>
        <end position="229"/>
    </location>
</feature>
<feature type="non-terminal residue" evidence="2">
    <location>
        <position position="320"/>
    </location>
</feature>
<dbReference type="EMBL" id="SNRW01037853">
    <property type="protein sequence ID" value="KAA6353575.1"/>
    <property type="molecule type" value="Genomic_DNA"/>
</dbReference>
<evidence type="ECO:0000313" key="2">
    <source>
        <dbReference type="EMBL" id="KAA6353575.1"/>
    </source>
</evidence>
<feature type="compositionally biased region" description="Basic and acidic residues" evidence="1">
    <location>
        <begin position="200"/>
        <end position="215"/>
    </location>
</feature>
<organism evidence="2 3">
    <name type="scientific">Streblomastix strix</name>
    <dbReference type="NCBI Taxonomy" id="222440"/>
    <lineage>
        <taxon>Eukaryota</taxon>
        <taxon>Metamonada</taxon>
        <taxon>Preaxostyla</taxon>
        <taxon>Oxymonadida</taxon>
        <taxon>Streblomastigidae</taxon>
        <taxon>Streblomastix</taxon>
    </lineage>
</organism>
<dbReference type="AlphaFoldDB" id="A0A5J4T871"/>
<name>A0A5J4T871_9EUKA</name>
<sequence>MIKSFYGRELSTLRTFQLFVNAIEVFYKASRREYHSANSEVKMRSPSFCIDDVDRFLQLCVQIARFLLLTSNSENLDSNKMCLDDIMGIKKHYSDICTAATSIHFLNHINIFGRNWHPELLVKVKKEVQEQKIESIQQKTNENGQKRRRTDENEDEQDITQYPLEPPKTLKEDDEFKMKQKENKKKTKRSKEDDEFIMEQQKDKKVSKKQKEDKKVQKKQKQKEDDEFKEITDQFRERIVQSVNEKFDDLNDSQFLISTNQQHEPNNIPQIDASPLSQPFSQECVQLPFYNACRQDEGQEVVQKIFQKSEQGEEMKKRRK</sequence>
<accession>A0A5J4T871</accession>
<dbReference type="Proteomes" id="UP000324800">
    <property type="component" value="Unassembled WGS sequence"/>
</dbReference>
<evidence type="ECO:0000313" key="3">
    <source>
        <dbReference type="Proteomes" id="UP000324800"/>
    </source>
</evidence>
<feature type="compositionally biased region" description="Basic and acidic residues" evidence="1">
    <location>
        <begin position="168"/>
        <end position="181"/>
    </location>
</feature>
<evidence type="ECO:0000256" key="1">
    <source>
        <dbReference type="SAM" id="MobiDB-lite"/>
    </source>
</evidence>
<proteinExistence type="predicted"/>